<evidence type="ECO:0000313" key="3">
    <source>
        <dbReference type="Proteomes" id="UP001259347"/>
    </source>
</evidence>
<reference evidence="2 3" key="1">
    <citation type="submission" date="2023-07" db="EMBL/GenBank/DDBJ databases">
        <title>Sorghum-associated microbial communities from plants grown in Nebraska, USA.</title>
        <authorList>
            <person name="Schachtman D."/>
        </authorList>
    </citation>
    <scope>NUCLEOTIDE SEQUENCE [LARGE SCALE GENOMIC DNA]</scope>
    <source>
        <strain evidence="2 3">2980</strain>
    </source>
</reference>
<organism evidence="2 3">
    <name type="scientific">Microbacterium resistens</name>
    <dbReference type="NCBI Taxonomy" id="156977"/>
    <lineage>
        <taxon>Bacteria</taxon>
        <taxon>Bacillati</taxon>
        <taxon>Actinomycetota</taxon>
        <taxon>Actinomycetes</taxon>
        <taxon>Micrococcales</taxon>
        <taxon>Microbacteriaceae</taxon>
        <taxon>Microbacterium</taxon>
    </lineage>
</organism>
<comment type="caution">
    <text evidence="2">The sequence shown here is derived from an EMBL/GenBank/DDBJ whole genome shotgun (WGS) entry which is preliminary data.</text>
</comment>
<protein>
    <submittedName>
        <fullName evidence="2">Uncharacterized protein</fullName>
    </submittedName>
</protein>
<gene>
    <name evidence="2" type="ORF">J2Y69_003364</name>
</gene>
<feature type="compositionally biased region" description="Acidic residues" evidence="1">
    <location>
        <begin position="90"/>
        <end position="105"/>
    </location>
</feature>
<keyword evidence="3" id="KW-1185">Reference proteome</keyword>
<accession>A0ABU1SGL6</accession>
<evidence type="ECO:0000313" key="2">
    <source>
        <dbReference type="EMBL" id="MDR6868740.1"/>
    </source>
</evidence>
<name>A0ABU1SGL6_9MICO</name>
<dbReference type="Proteomes" id="UP001259347">
    <property type="component" value="Unassembled WGS sequence"/>
</dbReference>
<dbReference type="RefSeq" id="WP_310022860.1">
    <property type="nucleotide sequence ID" value="NZ_JAVDUM010000017.1"/>
</dbReference>
<proteinExistence type="predicted"/>
<feature type="region of interest" description="Disordered" evidence="1">
    <location>
        <begin position="85"/>
        <end position="105"/>
    </location>
</feature>
<dbReference type="EMBL" id="JAVDUM010000017">
    <property type="protein sequence ID" value="MDR6868740.1"/>
    <property type="molecule type" value="Genomic_DNA"/>
</dbReference>
<sequence>MDYPLILPTAPGAYETEKLGDRAQLRINNQGQGATTVKRHGVEYTHPILNLAAWAAEYGPFRALDSDTDPEPTDPEPLAEWELELLRGDDETETESAETTEEAAA</sequence>
<evidence type="ECO:0000256" key="1">
    <source>
        <dbReference type="SAM" id="MobiDB-lite"/>
    </source>
</evidence>